<dbReference type="EMBL" id="OW240917">
    <property type="protein sequence ID" value="CAH2301602.1"/>
    <property type="molecule type" value="Genomic_DNA"/>
</dbReference>
<evidence type="ECO:0000313" key="3">
    <source>
        <dbReference type="Proteomes" id="UP001295444"/>
    </source>
</evidence>
<evidence type="ECO:0000256" key="1">
    <source>
        <dbReference type="SAM" id="MobiDB-lite"/>
    </source>
</evidence>
<dbReference type="Proteomes" id="UP001295444">
    <property type="component" value="Chromosome 06"/>
</dbReference>
<accession>A0AAD1SKL9</accession>
<gene>
    <name evidence="2" type="ORF">PECUL_23A034508</name>
</gene>
<protein>
    <submittedName>
        <fullName evidence="2">Uncharacterized protein</fullName>
    </submittedName>
</protein>
<keyword evidence="3" id="KW-1185">Reference proteome</keyword>
<reference evidence="2" key="1">
    <citation type="submission" date="2022-03" db="EMBL/GenBank/DDBJ databases">
        <authorList>
            <person name="Alioto T."/>
            <person name="Alioto T."/>
            <person name="Gomez Garrido J."/>
        </authorList>
    </citation>
    <scope>NUCLEOTIDE SEQUENCE</scope>
</reference>
<evidence type="ECO:0000313" key="2">
    <source>
        <dbReference type="EMBL" id="CAH2301602.1"/>
    </source>
</evidence>
<organism evidence="2 3">
    <name type="scientific">Pelobates cultripes</name>
    <name type="common">Western spadefoot toad</name>
    <dbReference type="NCBI Taxonomy" id="61616"/>
    <lineage>
        <taxon>Eukaryota</taxon>
        <taxon>Metazoa</taxon>
        <taxon>Chordata</taxon>
        <taxon>Craniata</taxon>
        <taxon>Vertebrata</taxon>
        <taxon>Euteleostomi</taxon>
        <taxon>Amphibia</taxon>
        <taxon>Batrachia</taxon>
        <taxon>Anura</taxon>
        <taxon>Pelobatoidea</taxon>
        <taxon>Pelobatidae</taxon>
        <taxon>Pelobates</taxon>
    </lineage>
</organism>
<sequence>MKQPREGLINPKKKGEQTSTHSIRIQLKNQTRDTESRPTVTITKPQLRVPAIGGSNKLRAREKKTIKWLPRVAKVPKRQERSCNWPPRMAKIRQVIVPGKQPKTHECREPAIGYSSETREWRSDRLRWRDRTQKSIRLPCAR</sequence>
<proteinExistence type="predicted"/>
<dbReference type="AlphaFoldDB" id="A0AAD1SKL9"/>
<feature type="region of interest" description="Disordered" evidence="1">
    <location>
        <begin position="1"/>
        <end position="39"/>
    </location>
</feature>
<name>A0AAD1SKL9_PELCU</name>
<feature type="compositionally biased region" description="Polar residues" evidence="1">
    <location>
        <begin position="17"/>
        <end position="29"/>
    </location>
</feature>